<evidence type="ECO:0000313" key="2">
    <source>
        <dbReference type="EMBL" id="MSE17253.1"/>
    </source>
</evidence>
<organism evidence="2 3">
    <name type="scientific">Enterobacter agglomerans</name>
    <name type="common">Erwinia herbicola</name>
    <name type="synonym">Pantoea agglomerans</name>
    <dbReference type="NCBI Taxonomy" id="549"/>
    <lineage>
        <taxon>Bacteria</taxon>
        <taxon>Pseudomonadati</taxon>
        <taxon>Pseudomonadota</taxon>
        <taxon>Gammaproteobacteria</taxon>
        <taxon>Enterobacterales</taxon>
        <taxon>Erwiniaceae</taxon>
        <taxon>Pantoea</taxon>
        <taxon>Pantoea agglomerans group</taxon>
    </lineage>
</organism>
<dbReference type="Proteomes" id="UP000461948">
    <property type="component" value="Unassembled WGS sequence"/>
</dbReference>
<name>A0A7X2SX40_ENTAG</name>
<proteinExistence type="predicted"/>
<dbReference type="EMBL" id="WKLC01001069">
    <property type="protein sequence ID" value="MSE17253.1"/>
    <property type="molecule type" value="Genomic_DNA"/>
</dbReference>
<dbReference type="GO" id="GO:0032259">
    <property type="term" value="P:methylation"/>
    <property type="evidence" value="ECO:0007669"/>
    <property type="project" value="UniProtKB-KW"/>
</dbReference>
<accession>A0A7X2SX40</accession>
<dbReference type="GO" id="GO:0008168">
    <property type="term" value="F:methyltransferase activity"/>
    <property type="evidence" value="ECO:0007669"/>
    <property type="project" value="UniProtKB-KW"/>
</dbReference>
<gene>
    <name evidence="2" type="primary">yebU</name>
    <name evidence="2" type="ORF">GKC49_19705</name>
</gene>
<dbReference type="Pfam" id="PF17125">
    <property type="entry name" value="Methyltr_RsmF_N"/>
    <property type="match status" value="1"/>
</dbReference>
<dbReference type="InterPro" id="IPR031341">
    <property type="entry name" value="Methyltr_RsmF_N"/>
</dbReference>
<sequence length="83" mass="9438">MPVSDASSLFPADFLSLIRQSLPDEASLAQFIAYSQQPLRRSIRVNTLKISVADFLSQTAGYDWQLTPVPWCEEGFWISREDE</sequence>
<reference evidence="2 3" key="1">
    <citation type="submission" date="2019-11" db="EMBL/GenBank/DDBJ databases">
        <title>Draft Genome Sequence of Plant Growth-Promoting Rhizosphere-Associated Bacteria.</title>
        <authorList>
            <person name="Vasilyev I.Y."/>
            <person name="Radchenko V."/>
            <person name="Ilnitskaya E.V."/>
        </authorList>
    </citation>
    <scope>NUCLEOTIDE SEQUENCE [LARGE SCALE GENOMIC DNA]</scope>
    <source>
        <strain evidence="2 3">VRA_MhP_f</strain>
    </source>
</reference>
<feature type="domain" description="Ribosomal RNA small subunit methyltransferase F N-terminal" evidence="1">
    <location>
        <begin position="10"/>
        <end position="82"/>
    </location>
</feature>
<feature type="non-terminal residue" evidence="2">
    <location>
        <position position="83"/>
    </location>
</feature>
<comment type="caution">
    <text evidence="2">The sequence shown here is derived from an EMBL/GenBank/DDBJ whole genome shotgun (WGS) entry which is preliminary data.</text>
</comment>
<dbReference type="Gene3D" id="3.30.70.1170">
    <property type="entry name" value="Sun protein, domain 3"/>
    <property type="match status" value="1"/>
</dbReference>
<evidence type="ECO:0000313" key="3">
    <source>
        <dbReference type="Proteomes" id="UP000461948"/>
    </source>
</evidence>
<keyword evidence="2" id="KW-0489">Methyltransferase</keyword>
<dbReference type="AlphaFoldDB" id="A0A7X2SX40"/>
<evidence type="ECO:0000259" key="1">
    <source>
        <dbReference type="Pfam" id="PF17125"/>
    </source>
</evidence>
<protein>
    <submittedName>
        <fullName evidence="2">16S rRNA (Cytosine(1407)-C(5))-methyltransferase RsmF</fullName>
    </submittedName>
</protein>
<keyword evidence="2" id="KW-0808">Transferase</keyword>